<dbReference type="Proteomes" id="UP001530315">
    <property type="component" value="Unassembled WGS sequence"/>
</dbReference>
<proteinExistence type="predicted"/>
<reference evidence="1 2" key="1">
    <citation type="submission" date="2024-10" db="EMBL/GenBank/DDBJ databases">
        <title>Updated reference genomes for cyclostephanoid diatoms.</title>
        <authorList>
            <person name="Roberts W.R."/>
            <person name="Alverson A.J."/>
        </authorList>
    </citation>
    <scope>NUCLEOTIDE SEQUENCE [LARGE SCALE GENOMIC DNA]</scope>
    <source>
        <strain evidence="1 2">AJA276-08</strain>
    </source>
</reference>
<sequence>MMLQGICKAKGTTLLFASECGKSILDVAEAERIRFLEKTNVTRLYNETIENLAKELDGNKKGLHDRLKLIDTVLRGEAMVTGRSAKKARSHA</sequence>
<gene>
    <name evidence="1" type="ORF">ACHAW5_006126</name>
</gene>
<accession>A0ABD3ME65</accession>
<name>A0ABD3ME65_9STRA</name>
<organism evidence="1 2">
    <name type="scientific">Stephanodiscus triporus</name>
    <dbReference type="NCBI Taxonomy" id="2934178"/>
    <lineage>
        <taxon>Eukaryota</taxon>
        <taxon>Sar</taxon>
        <taxon>Stramenopiles</taxon>
        <taxon>Ochrophyta</taxon>
        <taxon>Bacillariophyta</taxon>
        <taxon>Coscinodiscophyceae</taxon>
        <taxon>Thalassiosirophycidae</taxon>
        <taxon>Stephanodiscales</taxon>
        <taxon>Stephanodiscaceae</taxon>
        <taxon>Stephanodiscus</taxon>
    </lineage>
</organism>
<comment type="caution">
    <text evidence="1">The sequence shown here is derived from an EMBL/GenBank/DDBJ whole genome shotgun (WGS) entry which is preliminary data.</text>
</comment>
<keyword evidence="2" id="KW-1185">Reference proteome</keyword>
<dbReference type="AlphaFoldDB" id="A0ABD3ME65"/>
<evidence type="ECO:0000313" key="1">
    <source>
        <dbReference type="EMBL" id="KAL3761897.1"/>
    </source>
</evidence>
<evidence type="ECO:0000313" key="2">
    <source>
        <dbReference type="Proteomes" id="UP001530315"/>
    </source>
</evidence>
<protein>
    <submittedName>
        <fullName evidence="1">Uncharacterized protein</fullName>
    </submittedName>
</protein>
<dbReference type="EMBL" id="JALLAZ020001842">
    <property type="protein sequence ID" value="KAL3761897.1"/>
    <property type="molecule type" value="Genomic_DNA"/>
</dbReference>